<evidence type="ECO:0000313" key="3">
    <source>
        <dbReference type="EMBL" id="THH04306.1"/>
    </source>
</evidence>
<feature type="region of interest" description="Disordered" evidence="2">
    <location>
        <begin position="457"/>
        <end position="483"/>
    </location>
</feature>
<evidence type="ECO:0000256" key="1">
    <source>
        <dbReference type="SAM" id="Coils"/>
    </source>
</evidence>
<protein>
    <submittedName>
        <fullName evidence="3">Uncharacterized protein</fullName>
    </submittedName>
</protein>
<dbReference type="EMBL" id="SGPL01001182">
    <property type="protein sequence ID" value="THH04306.1"/>
    <property type="molecule type" value="Genomic_DNA"/>
</dbReference>
<feature type="compositionally biased region" description="Basic and acidic residues" evidence="2">
    <location>
        <begin position="347"/>
        <end position="359"/>
    </location>
</feature>
<feature type="compositionally biased region" description="Acidic residues" evidence="2">
    <location>
        <begin position="330"/>
        <end position="342"/>
    </location>
</feature>
<organism evidence="3 4">
    <name type="scientific">Bondarzewia mesenterica</name>
    <dbReference type="NCBI Taxonomy" id="1095465"/>
    <lineage>
        <taxon>Eukaryota</taxon>
        <taxon>Fungi</taxon>
        <taxon>Dikarya</taxon>
        <taxon>Basidiomycota</taxon>
        <taxon>Agaricomycotina</taxon>
        <taxon>Agaricomycetes</taxon>
        <taxon>Russulales</taxon>
        <taxon>Bondarzewiaceae</taxon>
        <taxon>Bondarzewia</taxon>
    </lineage>
</organism>
<keyword evidence="4" id="KW-1185">Reference proteome</keyword>
<comment type="caution">
    <text evidence="3">The sequence shown here is derived from an EMBL/GenBank/DDBJ whole genome shotgun (WGS) entry which is preliminary data.</text>
</comment>
<dbReference type="Proteomes" id="UP000310158">
    <property type="component" value="Unassembled WGS sequence"/>
</dbReference>
<name>A0A4S4KZC1_9AGAM</name>
<proteinExistence type="predicted"/>
<feature type="compositionally biased region" description="Polar residues" evidence="2">
    <location>
        <begin position="463"/>
        <end position="483"/>
    </location>
</feature>
<reference evidence="3 4" key="1">
    <citation type="submission" date="2019-02" db="EMBL/GenBank/DDBJ databases">
        <title>Genome sequencing of the rare red list fungi Bondarzewia mesenterica.</title>
        <authorList>
            <person name="Buettner E."/>
            <person name="Kellner H."/>
        </authorList>
    </citation>
    <scope>NUCLEOTIDE SEQUENCE [LARGE SCALE GENOMIC DNA]</scope>
    <source>
        <strain evidence="3 4">DSM 108281</strain>
    </source>
</reference>
<evidence type="ECO:0000313" key="4">
    <source>
        <dbReference type="Proteomes" id="UP000310158"/>
    </source>
</evidence>
<accession>A0A4S4KZC1</accession>
<gene>
    <name evidence="3" type="ORF">EW146_g10210</name>
</gene>
<feature type="region of interest" description="Disordered" evidence="2">
    <location>
        <begin position="330"/>
        <end position="359"/>
    </location>
</feature>
<keyword evidence="1" id="KW-0175">Coiled coil</keyword>
<evidence type="ECO:0000256" key="2">
    <source>
        <dbReference type="SAM" id="MobiDB-lite"/>
    </source>
</evidence>
<dbReference type="AlphaFoldDB" id="A0A4S4KZC1"/>
<feature type="coiled-coil region" evidence="1">
    <location>
        <begin position="58"/>
        <end position="127"/>
    </location>
</feature>
<feature type="compositionally biased region" description="Basic and acidic residues" evidence="2">
    <location>
        <begin position="284"/>
        <end position="295"/>
    </location>
</feature>
<feature type="region of interest" description="Disordered" evidence="2">
    <location>
        <begin position="22"/>
        <end position="46"/>
    </location>
</feature>
<feature type="region of interest" description="Disordered" evidence="2">
    <location>
        <begin position="276"/>
        <end position="295"/>
    </location>
</feature>
<dbReference type="OrthoDB" id="2973386at2759"/>
<sequence length="483" mass="55245">MNYIPKYEGPSALKLAMKCKDRGHRGGTEEESGWTDDEHDNDYRAGAPQTKKQCVDAMSELHHKYEKQQEEIRRLHAVRKAMEVELTRKDERAHQLEGTINGLMEEVHELETKVDELTGDLSLVTRRVLVLENHQEASAQGVLESTVAVESESKRDLMLCISTSSAIRAVIYNMMDVKIGDALLEPVKSSSGGAASFWITSDEPEDDGGQLLRPNWDLSWTKNKPWHSQFMKKFRKEAQNLVPSLPPGFVDKYSDTDIKKRCGLTVFKNLKMKWKSQNAPEEDQQLKLKRDRRDTRKADYQDAQYDFMFHKNWQSTDESSCESDTDVLVGEDMENSDNEGEDSTGLKGREGAKDAQPHWHSRPHDWWLALYTNTRNQLRECADAHLKALQNKKRKGSKLYTIHKVGKRRTLHSLPHGPMSTPHWAIDDKWIEENPEEEAFVTDEWTGGDDEVENREELMPDDTNATDGQGDSSITLESSTQQS</sequence>
<feature type="compositionally biased region" description="Acidic residues" evidence="2">
    <location>
        <begin position="29"/>
        <end position="40"/>
    </location>
</feature>
<dbReference type="SUPFAM" id="SSF90257">
    <property type="entry name" value="Myosin rod fragments"/>
    <property type="match status" value="1"/>
</dbReference>